<sequence>MSDFETVAGEKPQPPPSEGTADRNAHRDLLDEEFKVKTGGASPTTAPPTQMTPKKKTSYASRMRLKAPADSDSDSHGKIAATWSDDQ</sequence>
<accession>D0NWY6</accession>
<dbReference type="Proteomes" id="UP000006643">
    <property type="component" value="Unassembled WGS sequence"/>
</dbReference>
<dbReference type="AlphaFoldDB" id="D0NWY6"/>
<dbReference type="KEGG" id="pif:PITG_18408"/>
<dbReference type="HOGENOM" id="CLU_2488277_0_0_1"/>
<gene>
    <name evidence="2" type="ORF">PITG_18408</name>
</gene>
<reference evidence="3" key="1">
    <citation type="journal article" date="2009" name="Nature">
        <title>Genome sequence and analysis of the Irish potato famine pathogen Phytophthora infestans.</title>
        <authorList>
            <consortium name="The Broad Institute Genome Sequencing Platform"/>
            <person name="Haas B.J."/>
            <person name="Kamoun S."/>
            <person name="Zody M.C."/>
            <person name="Jiang R.H."/>
            <person name="Handsaker R.E."/>
            <person name="Cano L.M."/>
            <person name="Grabherr M."/>
            <person name="Kodira C.D."/>
            <person name="Raffaele S."/>
            <person name="Torto-Alalibo T."/>
            <person name="Bozkurt T.O."/>
            <person name="Ah-Fong A.M."/>
            <person name="Alvarado L."/>
            <person name="Anderson V.L."/>
            <person name="Armstrong M.R."/>
            <person name="Avrova A."/>
            <person name="Baxter L."/>
            <person name="Beynon J."/>
            <person name="Boevink P.C."/>
            <person name="Bollmann S.R."/>
            <person name="Bos J.I."/>
            <person name="Bulone V."/>
            <person name="Cai G."/>
            <person name="Cakir C."/>
            <person name="Carrington J.C."/>
            <person name="Chawner M."/>
            <person name="Conti L."/>
            <person name="Costanzo S."/>
            <person name="Ewan R."/>
            <person name="Fahlgren N."/>
            <person name="Fischbach M.A."/>
            <person name="Fugelstad J."/>
            <person name="Gilroy E.M."/>
            <person name="Gnerre S."/>
            <person name="Green P.J."/>
            <person name="Grenville-Briggs L.J."/>
            <person name="Griffith J."/>
            <person name="Grunwald N.J."/>
            <person name="Horn K."/>
            <person name="Horner N.R."/>
            <person name="Hu C.H."/>
            <person name="Huitema E."/>
            <person name="Jeong D.H."/>
            <person name="Jones A.M."/>
            <person name="Jones J.D."/>
            <person name="Jones R.W."/>
            <person name="Karlsson E.K."/>
            <person name="Kunjeti S.G."/>
            <person name="Lamour K."/>
            <person name="Liu Z."/>
            <person name="Ma L."/>
            <person name="Maclean D."/>
            <person name="Chibucos M.C."/>
            <person name="McDonald H."/>
            <person name="McWalters J."/>
            <person name="Meijer H.J."/>
            <person name="Morgan W."/>
            <person name="Morris P.F."/>
            <person name="Munro C.A."/>
            <person name="O'Neill K."/>
            <person name="Ospina-Giraldo M."/>
            <person name="Pinzon A."/>
            <person name="Pritchard L."/>
            <person name="Ramsahoye B."/>
            <person name="Ren Q."/>
            <person name="Restrepo S."/>
            <person name="Roy S."/>
            <person name="Sadanandom A."/>
            <person name="Savidor A."/>
            <person name="Schornack S."/>
            <person name="Schwartz D.C."/>
            <person name="Schumann U.D."/>
            <person name="Schwessinger B."/>
            <person name="Seyer L."/>
            <person name="Sharpe T."/>
            <person name="Silvar C."/>
            <person name="Song J."/>
            <person name="Studholme D.J."/>
            <person name="Sykes S."/>
            <person name="Thines M."/>
            <person name="van de Vondervoort P.J."/>
            <person name="Phuntumart V."/>
            <person name="Wawra S."/>
            <person name="Weide R."/>
            <person name="Win J."/>
            <person name="Young C."/>
            <person name="Zhou S."/>
            <person name="Fry W."/>
            <person name="Meyers B.C."/>
            <person name="van West P."/>
            <person name="Ristaino J."/>
            <person name="Govers F."/>
            <person name="Birch P.R."/>
            <person name="Whisson S.C."/>
            <person name="Judelson H.S."/>
            <person name="Nusbaum C."/>
        </authorList>
    </citation>
    <scope>NUCLEOTIDE SEQUENCE [LARGE SCALE GENOMIC DNA]</scope>
    <source>
        <strain evidence="3">T30-4</strain>
    </source>
</reference>
<feature type="compositionally biased region" description="Basic and acidic residues" evidence="1">
    <location>
        <begin position="20"/>
        <end position="36"/>
    </location>
</feature>
<evidence type="ECO:0000313" key="3">
    <source>
        <dbReference type="Proteomes" id="UP000006643"/>
    </source>
</evidence>
<dbReference type="EMBL" id="DS028179">
    <property type="protein sequence ID" value="EEY67578.1"/>
    <property type="molecule type" value="Genomic_DNA"/>
</dbReference>
<feature type="compositionally biased region" description="Low complexity" evidence="1">
    <location>
        <begin position="38"/>
        <end position="49"/>
    </location>
</feature>
<name>D0NWY6_PHYIT</name>
<feature type="region of interest" description="Disordered" evidence="1">
    <location>
        <begin position="1"/>
        <end position="87"/>
    </location>
</feature>
<evidence type="ECO:0000313" key="2">
    <source>
        <dbReference type="EMBL" id="EEY67578.1"/>
    </source>
</evidence>
<dbReference type="VEuPathDB" id="FungiDB:PITG_18408"/>
<proteinExistence type="predicted"/>
<evidence type="ECO:0000256" key="1">
    <source>
        <dbReference type="SAM" id="MobiDB-lite"/>
    </source>
</evidence>
<dbReference type="GeneID" id="9471091"/>
<organism evidence="2 3">
    <name type="scientific">Phytophthora infestans (strain T30-4)</name>
    <name type="common">Potato late blight agent</name>
    <dbReference type="NCBI Taxonomy" id="403677"/>
    <lineage>
        <taxon>Eukaryota</taxon>
        <taxon>Sar</taxon>
        <taxon>Stramenopiles</taxon>
        <taxon>Oomycota</taxon>
        <taxon>Peronosporomycetes</taxon>
        <taxon>Peronosporales</taxon>
        <taxon>Peronosporaceae</taxon>
        <taxon>Phytophthora</taxon>
    </lineage>
</organism>
<feature type="compositionally biased region" description="Basic and acidic residues" evidence="1">
    <location>
        <begin position="67"/>
        <end position="77"/>
    </location>
</feature>
<protein>
    <submittedName>
        <fullName evidence="2">Uncharacterized protein</fullName>
    </submittedName>
</protein>
<keyword evidence="3" id="KW-1185">Reference proteome</keyword>
<dbReference type="RefSeq" id="XP_002896343.1">
    <property type="nucleotide sequence ID" value="XM_002896297.1"/>
</dbReference>
<dbReference type="InParanoid" id="D0NWY6"/>